<protein>
    <submittedName>
        <fullName evidence="1">Uncharacterized protein</fullName>
    </submittedName>
</protein>
<accession>A0A0N8T903</accession>
<proteinExistence type="predicted"/>
<evidence type="ECO:0000313" key="1">
    <source>
        <dbReference type="EMBL" id="RMO64683.1"/>
    </source>
</evidence>
<reference evidence="1 2" key="1">
    <citation type="submission" date="2018-08" db="EMBL/GenBank/DDBJ databases">
        <title>Recombination of ecologically and evolutionarily significant loci maintains genetic cohesion in the Pseudomonas syringae species complex.</title>
        <authorList>
            <person name="Dillon M."/>
            <person name="Thakur S."/>
            <person name="Almeida R.N.D."/>
            <person name="Weir B.S."/>
            <person name="Guttman D.S."/>
        </authorList>
    </citation>
    <scope>NUCLEOTIDE SEQUENCE [LARGE SCALE GENOMIC DNA]</scope>
    <source>
        <strain evidence="1 2">ICMP 4388</strain>
    </source>
</reference>
<name>A0A0N8T903_PSEAP</name>
<gene>
    <name evidence="1" type="ORF">ALQ37_101565</name>
</gene>
<evidence type="ECO:0000313" key="2">
    <source>
        <dbReference type="Proteomes" id="UP000274541"/>
    </source>
</evidence>
<dbReference type="EMBL" id="RBPX01000197">
    <property type="protein sequence ID" value="RMO64683.1"/>
    <property type="molecule type" value="Genomic_DNA"/>
</dbReference>
<organism evidence="1 2">
    <name type="scientific">Pseudomonas syringae pv. aptata</name>
    <dbReference type="NCBI Taxonomy" id="83167"/>
    <lineage>
        <taxon>Bacteria</taxon>
        <taxon>Pseudomonadati</taxon>
        <taxon>Pseudomonadota</taxon>
        <taxon>Gammaproteobacteria</taxon>
        <taxon>Pseudomonadales</taxon>
        <taxon>Pseudomonadaceae</taxon>
        <taxon>Pseudomonas</taxon>
        <taxon>Pseudomonas syringae</taxon>
    </lineage>
</organism>
<dbReference type="AlphaFoldDB" id="A0A0N8T903"/>
<dbReference type="RefSeq" id="WP_004403595.1">
    <property type="nucleotide sequence ID" value="NZ_JBPDUT010000002.1"/>
</dbReference>
<sequence>MDSDNRLYKLAVTPTGRRLWTYMAAILEVTEMSQGKSFPLKRFMVNFQTHLDGGRIESGPDGYRLTRIGHEYFQGRYHAESPQRVERAAVQQMIISIRSGVGEGEWIALP</sequence>
<comment type="caution">
    <text evidence="1">The sequence shown here is derived from an EMBL/GenBank/DDBJ whole genome shotgun (WGS) entry which is preliminary data.</text>
</comment>
<dbReference type="Proteomes" id="UP000274541">
    <property type="component" value="Unassembled WGS sequence"/>
</dbReference>